<evidence type="ECO:0000256" key="1">
    <source>
        <dbReference type="ARBA" id="ARBA00004651"/>
    </source>
</evidence>
<comment type="similarity">
    <text evidence="2">Belongs to the DoxX family.</text>
</comment>
<dbReference type="EMBL" id="JBHUIX010000011">
    <property type="protein sequence ID" value="MFD2174699.1"/>
    <property type="molecule type" value="Genomic_DNA"/>
</dbReference>
<keyword evidence="5 7" id="KW-1133">Transmembrane helix</keyword>
<dbReference type="PANTHER" id="PTHR33452:SF1">
    <property type="entry name" value="INNER MEMBRANE PROTEIN YPHA-RELATED"/>
    <property type="match status" value="1"/>
</dbReference>
<evidence type="ECO:0000256" key="7">
    <source>
        <dbReference type="SAM" id="Phobius"/>
    </source>
</evidence>
<dbReference type="Pfam" id="PF07681">
    <property type="entry name" value="DoxX"/>
    <property type="match status" value="1"/>
</dbReference>
<dbReference type="Proteomes" id="UP001597413">
    <property type="component" value="Unassembled WGS sequence"/>
</dbReference>
<evidence type="ECO:0000256" key="5">
    <source>
        <dbReference type="ARBA" id="ARBA00022989"/>
    </source>
</evidence>
<dbReference type="PANTHER" id="PTHR33452">
    <property type="entry name" value="OXIDOREDUCTASE CATD-RELATED"/>
    <property type="match status" value="1"/>
</dbReference>
<comment type="subcellular location">
    <subcellularLocation>
        <location evidence="1">Cell membrane</location>
        <topology evidence="1">Multi-pass membrane protein</topology>
    </subcellularLocation>
</comment>
<keyword evidence="9" id="KW-1185">Reference proteome</keyword>
<sequence length="137" mass="14418">MNTTDITALLLRIGSGVLFLAHGLMKVFTFTIPGTVAYFESLGLPGAFAYLTILAELGGGLVLLSGIATRLVSIPLVLVLLGATWVHSGNGWTFSNANGGWEFPLFWALVQVTIGILGAGAYRVRVPVLQRALGAFA</sequence>
<feature type="transmembrane region" description="Helical" evidence="7">
    <location>
        <begin position="105"/>
        <end position="124"/>
    </location>
</feature>
<keyword evidence="4 7" id="KW-0812">Transmembrane</keyword>
<dbReference type="InterPro" id="IPR032808">
    <property type="entry name" value="DoxX"/>
</dbReference>
<accession>A0ABW5AB37</accession>
<proteinExistence type="inferred from homology"/>
<feature type="transmembrane region" description="Helical" evidence="7">
    <location>
        <begin position="61"/>
        <end position="85"/>
    </location>
</feature>
<protein>
    <submittedName>
        <fullName evidence="8">DoxX family protein</fullName>
    </submittedName>
</protein>
<evidence type="ECO:0000313" key="8">
    <source>
        <dbReference type="EMBL" id="MFD2174699.1"/>
    </source>
</evidence>
<keyword evidence="6 7" id="KW-0472">Membrane</keyword>
<evidence type="ECO:0000256" key="6">
    <source>
        <dbReference type="ARBA" id="ARBA00023136"/>
    </source>
</evidence>
<gene>
    <name evidence="8" type="ORF">ACFSM0_11390</name>
</gene>
<name>A0ABW5AB37_9RHOB</name>
<feature type="transmembrane region" description="Helical" evidence="7">
    <location>
        <begin position="36"/>
        <end position="54"/>
    </location>
</feature>
<organism evidence="8 9">
    <name type="scientific">Rhodobacter lacus</name>
    <dbReference type="NCBI Taxonomy" id="1641972"/>
    <lineage>
        <taxon>Bacteria</taxon>
        <taxon>Pseudomonadati</taxon>
        <taxon>Pseudomonadota</taxon>
        <taxon>Alphaproteobacteria</taxon>
        <taxon>Rhodobacterales</taxon>
        <taxon>Rhodobacter group</taxon>
        <taxon>Rhodobacter</taxon>
    </lineage>
</organism>
<feature type="transmembrane region" description="Helical" evidence="7">
    <location>
        <begin position="9"/>
        <end position="30"/>
    </location>
</feature>
<evidence type="ECO:0000256" key="2">
    <source>
        <dbReference type="ARBA" id="ARBA00006679"/>
    </source>
</evidence>
<comment type="caution">
    <text evidence="8">The sequence shown here is derived from an EMBL/GenBank/DDBJ whole genome shotgun (WGS) entry which is preliminary data.</text>
</comment>
<dbReference type="RefSeq" id="WP_377390404.1">
    <property type="nucleotide sequence ID" value="NZ_JBHUIX010000011.1"/>
</dbReference>
<keyword evidence="3" id="KW-1003">Cell membrane</keyword>
<evidence type="ECO:0000256" key="3">
    <source>
        <dbReference type="ARBA" id="ARBA00022475"/>
    </source>
</evidence>
<reference evidence="9" key="1">
    <citation type="journal article" date="2019" name="Int. J. Syst. Evol. Microbiol.">
        <title>The Global Catalogue of Microorganisms (GCM) 10K type strain sequencing project: providing services to taxonomists for standard genome sequencing and annotation.</title>
        <authorList>
            <consortium name="The Broad Institute Genomics Platform"/>
            <consortium name="The Broad Institute Genome Sequencing Center for Infectious Disease"/>
            <person name="Wu L."/>
            <person name="Ma J."/>
        </authorList>
    </citation>
    <scope>NUCLEOTIDE SEQUENCE [LARGE SCALE GENOMIC DNA]</scope>
    <source>
        <strain evidence="9">CCUG 55131</strain>
    </source>
</reference>
<evidence type="ECO:0000313" key="9">
    <source>
        <dbReference type="Proteomes" id="UP001597413"/>
    </source>
</evidence>
<dbReference type="InterPro" id="IPR051907">
    <property type="entry name" value="DoxX-like_oxidoreductase"/>
</dbReference>
<evidence type="ECO:0000256" key="4">
    <source>
        <dbReference type="ARBA" id="ARBA00022692"/>
    </source>
</evidence>